<dbReference type="InterPro" id="IPR051615">
    <property type="entry name" value="Transcr_Regulatory_Elem"/>
</dbReference>
<reference evidence="8 9" key="1">
    <citation type="submission" date="2018-02" db="EMBL/GenBank/DDBJ databases">
        <title>The genomes of Aspergillus section Nigri reveals drivers in fungal speciation.</title>
        <authorList>
            <consortium name="DOE Joint Genome Institute"/>
            <person name="Vesth T.C."/>
            <person name="Nybo J."/>
            <person name="Theobald S."/>
            <person name="Brandl J."/>
            <person name="Frisvad J.C."/>
            <person name="Nielsen K.F."/>
            <person name="Lyhne E.K."/>
            <person name="Kogle M.E."/>
            <person name="Kuo A."/>
            <person name="Riley R."/>
            <person name="Clum A."/>
            <person name="Nolan M."/>
            <person name="Lipzen A."/>
            <person name="Salamov A."/>
            <person name="Henrissat B."/>
            <person name="Wiebenga A."/>
            <person name="De vries R.P."/>
            <person name="Grigoriev I.V."/>
            <person name="Mortensen U.H."/>
            <person name="Andersen M.R."/>
            <person name="Baker S.E."/>
        </authorList>
    </citation>
    <scope>NUCLEOTIDE SEQUENCE [LARGE SCALE GENOMIC DNA]</scope>
    <source>
        <strain evidence="8 9">CBS 121057</strain>
    </source>
</reference>
<dbReference type="VEuPathDB" id="FungiDB:BO78DRAFT_442603"/>
<evidence type="ECO:0000256" key="5">
    <source>
        <dbReference type="ARBA" id="ARBA00023163"/>
    </source>
</evidence>
<evidence type="ECO:0000313" key="9">
    <source>
        <dbReference type="Proteomes" id="UP000248423"/>
    </source>
</evidence>
<keyword evidence="6" id="KW-0539">Nucleus</keyword>
<feature type="non-terminal residue" evidence="8">
    <location>
        <position position="1"/>
    </location>
</feature>
<dbReference type="Pfam" id="PF04082">
    <property type="entry name" value="Fungal_trans"/>
    <property type="match status" value="1"/>
</dbReference>
<keyword evidence="9" id="KW-1185">Reference proteome</keyword>
<evidence type="ECO:0000256" key="2">
    <source>
        <dbReference type="ARBA" id="ARBA00022833"/>
    </source>
</evidence>
<dbReference type="CDD" id="cd12148">
    <property type="entry name" value="fungal_TF_MHR"/>
    <property type="match status" value="1"/>
</dbReference>
<keyword evidence="5" id="KW-0804">Transcription</keyword>
<keyword evidence="2" id="KW-0862">Zinc</keyword>
<evidence type="ECO:0000256" key="3">
    <source>
        <dbReference type="ARBA" id="ARBA00023015"/>
    </source>
</evidence>
<evidence type="ECO:0000256" key="4">
    <source>
        <dbReference type="ARBA" id="ARBA00023125"/>
    </source>
</evidence>
<dbReference type="OrthoDB" id="2154091at2759"/>
<dbReference type="Proteomes" id="UP000248423">
    <property type="component" value="Unassembled WGS sequence"/>
</dbReference>
<organism evidence="8 9">
    <name type="scientific">Aspergillus sclerotiicarbonarius (strain CBS 121057 / IBT 28362)</name>
    <dbReference type="NCBI Taxonomy" id="1448318"/>
    <lineage>
        <taxon>Eukaryota</taxon>
        <taxon>Fungi</taxon>
        <taxon>Dikarya</taxon>
        <taxon>Ascomycota</taxon>
        <taxon>Pezizomycotina</taxon>
        <taxon>Eurotiomycetes</taxon>
        <taxon>Eurotiomycetidae</taxon>
        <taxon>Eurotiales</taxon>
        <taxon>Aspergillaceae</taxon>
        <taxon>Aspergillus</taxon>
        <taxon>Aspergillus subgen. Circumdati</taxon>
    </lineage>
</organism>
<dbReference type="PANTHER" id="PTHR31313:SF83">
    <property type="entry name" value="ZN(II)2CYS6 TRANSCRIPTION FACTOR (EUROFUNG)"/>
    <property type="match status" value="1"/>
</dbReference>
<dbReference type="EMBL" id="KZ826339">
    <property type="protein sequence ID" value="PYI07732.1"/>
    <property type="molecule type" value="Genomic_DNA"/>
</dbReference>
<name>A0A319EC23_ASPSB</name>
<keyword evidence="1" id="KW-0479">Metal-binding</keyword>
<protein>
    <recommendedName>
        <fullName evidence="7">Xylanolytic transcriptional activator regulatory domain-containing protein</fullName>
    </recommendedName>
</protein>
<evidence type="ECO:0000313" key="8">
    <source>
        <dbReference type="EMBL" id="PYI07732.1"/>
    </source>
</evidence>
<dbReference type="GO" id="GO:0008270">
    <property type="term" value="F:zinc ion binding"/>
    <property type="evidence" value="ECO:0007669"/>
    <property type="project" value="InterPro"/>
</dbReference>
<proteinExistence type="predicted"/>
<accession>A0A319EC23</accession>
<feature type="domain" description="Xylanolytic transcriptional activator regulatory" evidence="7">
    <location>
        <begin position="216"/>
        <end position="293"/>
    </location>
</feature>
<dbReference type="STRING" id="1448318.A0A319EC23"/>
<keyword evidence="3" id="KW-0805">Transcription regulation</keyword>
<dbReference type="SMART" id="SM00906">
    <property type="entry name" value="Fungal_trans"/>
    <property type="match status" value="1"/>
</dbReference>
<dbReference type="AlphaFoldDB" id="A0A319EC23"/>
<evidence type="ECO:0000256" key="6">
    <source>
        <dbReference type="ARBA" id="ARBA00023242"/>
    </source>
</evidence>
<dbReference type="InterPro" id="IPR007219">
    <property type="entry name" value="XnlR_reg_dom"/>
</dbReference>
<dbReference type="GO" id="GO:0006351">
    <property type="term" value="P:DNA-templated transcription"/>
    <property type="evidence" value="ECO:0007669"/>
    <property type="project" value="InterPro"/>
</dbReference>
<dbReference type="GO" id="GO:0003677">
    <property type="term" value="F:DNA binding"/>
    <property type="evidence" value="ECO:0007669"/>
    <property type="project" value="UniProtKB-KW"/>
</dbReference>
<sequence length="581" mass="65032">LLHSRIKLLEQVLWLHSIDIDASVAQLRSRGMQALAATDEVCTERDGSLNVGGDGEARYFGASSGRMELQPTSGTDAGSSSSDTGARHLSALYHQARDQETEIPVELMNHLVDLYFKWEQPWFQVVDEGLFRQSWQAGGRYCSPLLLNCIFAIGSRYSDREEVRSSPEDPNTAGQLYLEVAEVLLHFDLKSPSITTIQSLAIMAICYVATGFDAKGWLRHGMAIRLALDMGLNLDHSNLARSPQLPAEEVNLRRQIYWALYCTDKLWASYTGRVCTMLDFQTLVSLPSTLSSTNKTVPQPADSTRRTLLEMLHWALCTQCQILEKILVNLYAPKRLPPGIRRQAFFESCLLELKSWKYHLPVELGIRDVATGNCLPHIYILHMVYQTSIILLVKPFLSAALKSPRRDEDPSLTIQLNLCMEAARDTCLLGDKYRDLFGGFRRSPVTATHCTLSAALVLLQVRGIEKKSHDPRSQLVESCILTLGELSESWMPAQNYCRGLQRIVKSPRYSGSDSAEPGQRNREDIAQATCRLQSQSAHDGQDGIGPVAEDLEIVGWMDRFLSSDELVSTGNWFPWAGHLSE</sequence>
<keyword evidence="4" id="KW-0238">DNA-binding</keyword>
<evidence type="ECO:0000256" key="1">
    <source>
        <dbReference type="ARBA" id="ARBA00022723"/>
    </source>
</evidence>
<dbReference type="PANTHER" id="PTHR31313">
    <property type="entry name" value="TY1 ENHANCER ACTIVATOR"/>
    <property type="match status" value="1"/>
</dbReference>
<gene>
    <name evidence="8" type="ORF">BO78DRAFT_442603</name>
</gene>
<evidence type="ECO:0000259" key="7">
    <source>
        <dbReference type="SMART" id="SM00906"/>
    </source>
</evidence>